<protein>
    <submittedName>
        <fullName evidence="3">Uncharacterized protein</fullName>
    </submittedName>
</protein>
<accession>A0A367L9G1</accession>
<feature type="transmembrane region" description="Helical" evidence="2">
    <location>
        <begin position="6"/>
        <end position="31"/>
    </location>
</feature>
<dbReference type="AlphaFoldDB" id="A0A367L9G1"/>
<organism evidence="3 4">
    <name type="scientific">Ophiocordyceps polyrhachis-furcata BCC 54312</name>
    <dbReference type="NCBI Taxonomy" id="1330021"/>
    <lineage>
        <taxon>Eukaryota</taxon>
        <taxon>Fungi</taxon>
        <taxon>Dikarya</taxon>
        <taxon>Ascomycota</taxon>
        <taxon>Pezizomycotina</taxon>
        <taxon>Sordariomycetes</taxon>
        <taxon>Hypocreomycetidae</taxon>
        <taxon>Hypocreales</taxon>
        <taxon>Ophiocordycipitaceae</taxon>
        <taxon>Ophiocordyceps</taxon>
    </lineage>
</organism>
<evidence type="ECO:0000256" key="1">
    <source>
        <dbReference type="SAM" id="MobiDB-lite"/>
    </source>
</evidence>
<dbReference type="Proteomes" id="UP000253664">
    <property type="component" value="Unassembled WGS sequence"/>
</dbReference>
<comment type="caution">
    <text evidence="3">The sequence shown here is derived from an EMBL/GenBank/DDBJ whole genome shotgun (WGS) entry which is preliminary data.</text>
</comment>
<evidence type="ECO:0000313" key="4">
    <source>
        <dbReference type="Proteomes" id="UP000253664"/>
    </source>
</evidence>
<sequence>MGVVRFAIHLVAIPIILVSLAVFAVFLLVFLRQRKKQARDLEQQQQAEHLPPFVFDQQAQTQTPPPDYSNNYYPMKPPVAMA</sequence>
<reference evidence="3 4" key="1">
    <citation type="journal article" date="2015" name="BMC Genomics">
        <title>Insights from the genome of Ophiocordyceps polyrhachis-furcata to pathogenicity and host specificity in insect fungi.</title>
        <authorList>
            <person name="Wichadakul D."/>
            <person name="Kobmoo N."/>
            <person name="Ingsriswang S."/>
            <person name="Tangphatsornruang S."/>
            <person name="Chantasingh D."/>
            <person name="Luangsa-ard J.J."/>
            <person name="Eurwilaichitr L."/>
        </authorList>
    </citation>
    <scope>NUCLEOTIDE SEQUENCE [LARGE SCALE GENOMIC DNA]</scope>
    <source>
        <strain evidence="3 4">BCC 54312</strain>
    </source>
</reference>
<gene>
    <name evidence="3" type="ORF">L249_5215</name>
</gene>
<proteinExistence type="predicted"/>
<dbReference type="EMBL" id="LKCN02000011">
    <property type="protein sequence ID" value="RCI11046.1"/>
    <property type="molecule type" value="Genomic_DNA"/>
</dbReference>
<keyword evidence="2" id="KW-0472">Membrane</keyword>
<evidence type="ECO:0000313" key="3">
    <source>
        <dbReference type="EMBL" id="RCI11046.1"/>
    </source>
</evidence>
<keyword evidence="2" id="KW-1133">Transmembrane helix</keyword>
<keyword evidence="2" id="KW-0812">Transmembrane</keyword>
<feature type="region of interest" description="Disordered" evidence="1">
    <location>
        <begin position="51"/>
        <end position="82"/>
    </location>
</feature>
<name>A0A367L9G1_9HYPO</name>
<evidence type="ECO:0000256" key="2">
    <source>
        <dbReference type="SAM" id="Phobius"/>
    </source>
</evidence>
<keyword evidence="4" id="KW-1185">Reference proteome</keyword>